<proteinExistence type="predicted"/>
<feature type="compositionally biased region" description="Basic and acidic residues" evidence="1">
    <location>
        <begin position="58"/>
        <end position="68"/>
    </location>
</feature>
<keyword evidence="3" id="KW-1185">Reference proteome</keyword>
<dbReference type="OrthoDB" id="2476002at2"/>
<dbReference type="Proteomes" id="UP000240419">
    <property type="component" value="Unassembled WGS sequence"/>
</dbReference>
<name>A0A2P7UQY0_9BACL</name>
<dbReference type="EMBL" id="PXZM01000039">
    <property type="protein sequence ID" value="PSJ89406.1"/>
    <property type="molecule type" value="Genomic_DNA"/>
</dbReference>
<evidence type="ECO:0000313" key="3">
    <source>
        <dbReference type="Proteomes" id="UP000240419"/>
    </source>
</evidence>
<feature type="compositionally biased region" description="Basic residues" evidence="1">
    <location>
        <begin position="116"/>
        <end position="128"/>
    </location>
</feature>
<evidence type="ECO:0000256" key="1">
    <source>
        <dbReference type="SAM" id="MobiDB-lite"/>
    </source>
</evidence>
<organism evidence="2 3">
    <name type="scientific">Brevibacillus fortis</name>
    <dbReference type="NCBI Taxonomy" id="2126352"/>
    <lineage>
        <taxon>Bacteria</taxon>
        <taxon>Bacillati</taxon>
        <taxon>Bacillota</taxon>
        <taxon>Bacilli</taxon>
        <taxon>Bacillales</taxon>
        <taxon>Paenibacillaceae</taxon>
        <taxon>Brevibacillus</taxon>
    </lineage>
</organism>
<reference evidence="2 3" key="1">
    <citation type="submission" date="2018-03" db="EMBL/GenBank/DDBJ databases">
        <title>Brevisbacillus phylogenomics.</title>
        <authorList>
            <person name="Dunlap C."/>
        </authorList>
    </citation>
    <scope>NUCLEOTIDE SEQUENCE [LARGE SCALE GENOMIC DNA]</scope>
    <source>
        <strain evidence="2 3">NRRL NRS-1210</strain>
    </source>
</reference>
<accession>A0A2P7UQY0</accession>
<feature type="compositionally biased region" description="Basic residues" evidence="1">
    <location>
        <begin position="88"/>
        <end position="97"/>
    </location>
</feature>
<dbReference type="RefSeq" id="WP_106841041.1">
    <property type="nucleotide sequence ID" value="NZ_JBCNIW010000014.1"/>
</dbReference>
<comment type="caution">
    <text evidence="2">The sequence shown here is derived from an EMBL/GenBank/DDBJ whole genome shotgun (WGS) entry which is preliminary data.</text>
</comment>
<feature type="region of interest" description="Disordered" evidence="1">
    <location>
        <begin position="58"/>
        <end position="128"/>
    </location>
</feature>
<dbReference type="AlphaFoldDB" id="A0A2P7UQY0"/>
<evidence type="ECO:0000313" key="2">
    <source>
        <dbReference type="EMBL" id="PSJ89406.1"/>
    </source>
</evidence>
<sequence length="128" mass="14360">MSEDFVSNLLDKLSQKTGRQWTLNDIMKLAEKMPKGGANVDALLDELGNMGFEVPEETKERVRDRVKDGNSISMEELGNLMPKEVKARSRKSKKPIKPIKPIRATAKSKPVALSNRIKKLSGKGKKKR</sequence>
<gene>
    <name evidence="2" type="ORF">C7R93_23210</name>
</gene>
<protein>
    <submittedName>
        <fullName evidence="2">Uncharacterized protein</fullName>
    </submittedName>
</protein>